<evidence type="ECO:0000256" key="4">
    <source>
        <dbReference type="SAM" id="MobiDB-lite"/>
    </source>
</evidence>
<proteinExistence type="predicted"/>
<gene>
    <name evidence="5" type="ORF">0_1616_02</name>
</gene>
<feature type="non-terminal residue" evidence="5">
    <location>
        <position position="1"/>
    </location>
</feature>
<evidence type="ECO:0000313" key="5">
    <source>
        <dbReference type="EMBL" id="AEW07442.1"/>
    </source>
</evidence>
<sequence length="104" mass="11552">GEQFDIRVTVDEFRHSVKMYTLWKPGMEINVSHIKRRSIPSFVFPGGVRPPRTTKMSGTAGRPNTVPSTRVPVLSHVAKSDTGLPDDEFDGISGEVTGMGRRKR</sequence>
<name>H9M8J6_PINRA</name>
<evidence type="ECO:0000256" key="2">
    <source>
        <dbReference type="ARBA" id="ARBA00022741"/>
    </source>
</evidence>
<feature type="non-terminal residue" evidence="5">
    <location>
        <position position="104"/>
    </location>
</feature>
<keyword evidence="3" id="KW-0067">ATP-binding</keyword>
<evidence type="ECO:0000256" key="1">
    <source>
        <dbReference type="ARBA" id="ARBA00022679"/>
    </source>
</evidence>
<evidence type="ECO:0000256" key="3">
    <source>
        <dbReference type="ARBA" id="ARBA00022840"/>
    </source>
</evidence>
<keyword evidence="1" id="KW-0808">Transferase</keyword>
<organism evidence="5">
    <name type="scientific">Pinus radiata</name>
    <name type="common">Monterey pine</name>
    <name type="synonym">Pinus insignis</name>
    <dbReference type="NCBI Taxonomy" id="3347"/>
    <lineage>
        <taxon>Eukaryota</taxon>
        <taxon>Viridiplantae</taxon>
        <taxon>Streptophyta</taxon>
        <taxon>Embryophyta</taxon>
        <taxon>Tracheophyta</taxon>
        <taxon>Spermatophyta</taxon>
        <taxon>Pinopsida</taxon>
        <taxon>Pinidae</taxon>
        <taxon>Conifers I</taxon>
        <taxon>Pinales</taxon>
        <taxon>Pinaceae</taxon>
        <taxon>Pinus</taxon>
        <taxon>Pinus subgen. Pinus</taxon>
    </lineage>
</organism>
<dbReference type="GO" id="GO:0005524">
    <property type="term" value="F:ATP binding"/>
    <property type="evidence" value="ECO:0007669"/>
    <property type="project" value="UniProtKB-KW"/>
</dbReference>
<accession>H9M8J6</accession>
<dbReference type="AlphaFoldDB" id="H9M8J6"/>
<protein>
    <submittedName>
        <fullName evidence="5">Uncharacterized protein</fullName>
    </submittedName>
</protein>
<dbReference type="EMBL" id="JQ260997">
    <property type="protein sequence ID" value="AEW07442.1"/>
    <property type="molecule type" value="Genomic_DNA"/>
</dbReference>
<feature type="region of interest" description="Disordered" evidence="4">
    <location>
        <begin position="45"/>
        <end position="104"/>
    </location>
</feature>
<dbReference type="GO" id="GO:0016779">
    <property type="term" value="F:nucleotidyltransferase activity"/>
    <property type="evidence" value="ECO:0007669"/>
    <property type="project" value="InterPro"/>
</dbReference>
<dbReference type="SUPFAM" id="SSF55003">
    <property type="entry name" value="PAP/Archaeal CCA-adding enzyme, C-terminal domain"/>
    <property type="match status" value="1"/>
</dbReference>
<dbReference type="GO" id="GO:0003723">
    <property type="term" value="F:RNA binding"/>
    <property type="evidence" value="ECO:0007669"/>
    <property type="project" value="InterPro"/>
</dbReference>
<keyword evidence="2" id="KW-0547">Nucleotide-binding</keyword>
<reference evidence="5" key="1">
    <citation type="submission" date="2011-12" db="EMBL/GenBank/DDBJ databases">
        <title>Nucleotide Diversity and Divergence in the Loblolly Pine Gene Space.</title>
        <authorList>
            <person name="Neale D.B."/>
            <person name="Wegrzyn J.L."/>
            <person name="Lee J.M."/>
            <person name="Eckert A.J."/>
            <person name="Liechty J.D."/>
            <person name="Stevens K.A."/>
            <person name="Langley C.H."/>
        </authorList>
    </citation>
    <scope>NUCLEOTIDE SEQUENCE</scope>
    <source>
        <strain evidence="5">5540</strain>
        <tissue evidence="5">Megagametophyte</tissue>
    </source>
</reference>
<dbReference type="InterPro" id="IPR011068">
    <property type="entry name" value="NuclTrfase_I-like_C"/>
</dbReference>
<dbReference type="GO" id="GO:0031123">
    <property type="term" value="P:RNA 3'-end processing"/>
    <property type="evidence" value="ECO:0007669"/>
    <property type="project" value="InterPro"/>
</dbReference>